<feature type="domain" description="Nucleoside phosphorylase" evidence="3">
    <location>
        <begin position="16"/>
        <end position="298"/>
    </location>
</feature>
<gene>
    <name evidence="7" type="ORF">TGAMA5MH_05319</name>
</gene>
<sequence>MAATITIPYTRDDYTVGWVCALPTELTAAIYMLKERHPDLKQQRGDSNAYILGKMGEHNVVIAGLPKGRTGTASSATVAAQMISSFPNIRVGLMVGIGSGIPQKVWLGDVVISAPVDDRPGVIQWDMGRAEDKGFIQTGSLNPPAKLLLSSLAKFEAEQITVHASMMKSLAKKVPEDYFKSPQPKDIAYESTYQHVGGNNCSQCDDSKAMKRESRKRHGLHYGLVASGNQVIKSAEQRDKLYRQFDEKILCIETEAAGLMNDFPCIVIRGISDYGDSHTNEAWREYAAAAAAACAKTFLDVVPVGEVDKLEAVKSLIPPGMVERTVNSWLSFWFSKPPQDASSNLTNLEKAENESLSRERSARSSLPPTIIKSKSSVSVHEPQREGPKGLISTPRSPLEPNSPQMSTHMDATLHSIPTTPPPQYKESFGTDDYFTHSPSRGNGYNKGKDPSRRIRHWPDILAAGKATHRQALGQVAAIGSLYDARKDQVLTQSVFSKPLSTDDIFRDRLTSKECEIENSGSLMATFEQLGLSPEQALSYLAGTGPYTTRGSVAHLARKRTCDAAQEVSIVCKEVTMHDTLDMSTEKLQNAVDEEVLQAEEATHIVIGIWWGTRTAITSITSPVHSIADDKAKEAQLSSQERVVEYLGLLLTGQVAPTYTAFKKISQSLTFRVDADIDPNKMSARIFNFDGVCDFISKIPDTIKGTKTGNGIRIMYDLLPITEFAQVIDRELEGESQLIQPIGQEFENRVLFLFEKLYAARVSLKSYLTEISQRELEVPKQHIETTKTNISRLDDLEDKLKIELHHDLLRARDFSFNGAYKLNNPDWETDIEEFESWVSKYAAKMTFENEITALGIKYTHAADTKAAYSEHESDVYTFFYSGVALVAPSWKDHYSKFMELAHAKTSEQLIYAVDCDFEGGEELRTPRIELRENGEVVTNDFVAEQRSFTGKCFVRAATPADMEELPAKSLDSMRRSVRIRCPCTAATKGTCFCRTCKSAIFLLEDDDYMYCNCGRYRPTYAVFKCLDPAHGASYLTYEDHESLLEAYEYRGFEQYNILLLGESGVGKSTFINAFMNYMLFETLDEALQTPDLQWAIPLAFKYTETSNKRLEFFTVTVGEETKTQKSPLDGETATQSCVTYVLHLNGLTLRLIDTPGIGDTRGLQQDKDNVKDILQALKSVERISTILFIMKPDVSRFGQIFNFGMTELLSHLHKETSQNIVFAFTNSRSTNYSLGDTGIPLQKFLKDKRIDIAVDYDNTFFFDSEAFRYLAAYKTMNKEMRDKINFETSFRKSAEEARRLVNKTIQMAPHEVRKTLSLSDTRLYIKQLQSSMILIDKIVHEDQEEIEKHKNHIKGLQMSNRALEDKLKVTIQRPVKKPLPSPRTVCTDGECRTVSRDADGKEHVVYKQICHDYCYIKTTNELIGAPEISTCEVFDYSSKPCIVCGHEWDRHQHISYTLTVEEVEVNDPDVLETCKSNKSKLEKAEASIESHSQKMELLGERKDFINYSLANFGAYLSSTAMVRYNDATITYLDYLIDNAKKEGSDDSQRQFEEQRQICKEQYDETTQGDRKSDLLPKVPGYDEIIAIIQQLDQIELNGKKIIQAEMGNTPSSCNTVTIPLETARKGVDSFPWIKKIPPRSLYVHSSSREKKQEKKQEKKARSLSRTPVEEMPKLEPLFEDEEDLTEVGRA</sequence>
<feature type="region of interest" description="Disordered" evidence="2">
    <location>
        <begin position="339"/>
        <end position="407"/>
    </location>
</feature>
<dbReference type="SUPFAM" id="SSF52540">
    <property type="entry name" value="P-loop containing nucleoside triphosphate hydrolases"/>
    <property type="match status" value="1"/>
</dbReference>
<proteinExistence type="predicted"/>
<reference evidence="7 8" key="1">
    <citation type="submission" date="2017-02" db="EMBL/GenBank/DDBJ databases">
        <title>Genomes of Trichoderma spp. with biocontrol activity.</title>
        <authorList>
            <person name="Gardiner D."/>
            <person name="Kazan K."/>
            <person name="Vos C."/>
            <person name="Harvey P."/>
        </authorList>
    </citation>
    <scope>NUCLEOTIDE SEQUENCE [LARGE SCALE GENOMIC DNA]</scope>
    <source>
        <strain evidence="7 8">A5MH</strain>
    </source>
</reference>
<dbReference type="Gene3D" id="3.40.50.1580">
    <property type="entry name" value="Nucleoside phosphorylase domain"/>
    <property type="match status" value="1"/>
</dbReference>
<dbReference type="InterPro" id="IPR027417">
    <property type="entry name" value="P-loop_NTPase"/>
</dbReference>
<evidence type="ECO:0000256" key="1">
    <source>
        <dbReference type="SAM" id="Coils"/>
    </source>
</evidence>
<dbReference type="PANTHER" id="PTHR32046">
    <property type="entry name" value="G DOMAIN-CONTAINING PROTEIN"/>
    <property type="match status" value="1"/>
</dbReference>
<feature type="coiled-coil region" evidence="1">
    <location>
        <begin position="1473"/>
        <end position="1500"/>
    </location>
</feature>
<evidence type="ECO:0000259" key="6">
    <source>
        <dbReference type="Pfam" id="PF26633"/>
    </source>
</evidence>
<dbReference type="EMBL" id="MTYH01000050">
    <property type="protein sequence ID" value="PNP42578.1"/>
    <property type="molecule type" value="Genomic_DNA"/>
</dbReference>
<dbReference type="Pfam" id="PF24676">
    <property type="entry name" value="DUF7656"/>
    <property type="match status" value="1"/>
</dbReference>
<feature type="domain" description="SNTX MACPF/CDC-like" evidence="4">
    <location>
        <begin position="468"/>
        <end position="735"/>
    </location>
</feature>
<protein>
    <recommendedName>
        <fullName evidence="9">G domain-containing protein</fullName>
    </recommendedName>
</protein>
<comment type="caution">
    <text evidence="7">The sequence shown here is derived from an EMBL/GenBank/DDBJ whole genome shotgun (WGS) entry which is preliminary data.</text>
</comment>
<evidence type="ECO:0000313" key="8">
    <source>
        <dbReference type="Proteomes" id="UP000236546"/>
    </source>
</evidence>
<evidence type="ECO:0008006" key="9">
    <source>
        <dbReference type="Google" id="ProtNLM"/>
    </source>
</evidence>
<dbReference type="Pfam" id="PF24674">
    <property type="entry name" value="MACPF_SNTX"/>
    <property type="match status" value="1"/>
</dbReference>
<dbReference type="InterPro" id="IPR056072">
    <property type="entry name" value="SNTX_MACPF/CDC-like_dom"/>
</dbReference>
<evidence type="ECO:0000259" key="4">
    <source>
        <dbReference type="Pfam" id="PF24674"/>
    </source>
</evidence>
<feature type="compositionally biased region" description="Basic and acidic residues" evidence="2">
    <location>
        <begin position="1645"/>
        <end position="1659"/>
    </location>
</feature>
<feature type="domain" description="DUF7656" evidence="5">
    <location>
        <begin position="850"/>
        <end position="944"/>
    </location>
</feature>
<keyword evidence="1" id="KW-0175">Coiled coil</keyword>
<dbReference type="InterPro" id="IPR035994">
    <property type="entry name" value="Nucleoside_phosphorylase_sf"/>
</dbReference>
<evidence type="ECO:0000313" key="7">
    <source>
        <dbReference type="EMBL" id="PNP42578.1"/>
    </source>
</evidence>
<dbReference type="SUPFAM" id="SSF53167">
    <property type="entry name" value="Purine and uridine phosphorylases"/>
    <property type="match status" value="1"/>
</dbReference>
<dbReference type="Proteomes" id="UP000236546">
    <property type="component" value="Unassembled WGS sequence"/>
</dbReference>
<dbReference type="Gene3D" id="3.40.50.300">
    <property type="entry name" value="P-loop containing nucleotide triphosphate hydrolases"/>
    <property type="match status" value="1"/>
</dbReference>
<dbReference type="PANTHER" id="PTHR32046:SF11">
    <property type="entry name" value="IMMUNE-ASSOCIATED NUCLEOTIDE-BINDING PROTEIN 10-LIKE"/>
    <property type="match status" value="1"/>
</dbReference>
<dbReference type="OrthoDB" id="8954335at2759"/>
<name>A0A2K0TAM3_9HYPO</name>
<dbReference type="InterPro" id="IPR058519">
    <property type="entry name" value="DUF8206"/>
</dbReference>
<evidence type="ECO:0000259" key="5">
    <source>
        <dbReference type="Pfam" id="PF24676"/>
    </source>
</evidence>
<feature type="compositionally biased region" description="Polar residues" evidence="2">
    <location>
        <begin position="393"/>
        <end position="407"/>
    </location>
</feature>
<dbReference type="GO" id="GO:0003824">
    <property type="term" value="F:catalytic activity"/>
    <property type="evidence" value="ECO:0007669"/>
    <property type="project" value="InterPro"/>
</dbReference>
<evidence type="ECO:0000259" key="3">
    <source>
        <dbReference type="Pfam" id="PF01048"/>
    </source>
</evidence>
<organism evidence="7 8">
    <name type="scientific">Trichoderma gamsii</name>
    <dbReference type="NCBI Taxonomy" id="398673"/>
    <lineage>
        <taxon>Eukaryota</taxon>
        <taxon>Fungi</taxon>
        <taxon>Dikarya</taxon>
        <taxon>Ascomycota</taxon>
        <taxon>Pezizomycotina</taxon>
        <taxon>Sordariomycetes</taxon>
        <taxon>Hypocreomycetidae</taxon>
        <taxon>Hypocreales</taxon>
        <taxon>Hypocreaceae</taxon>
        <taxon>Trichoderma</taxon>
    </lineage>
</organism>
<dbReference type="InterPro" id="IPR056073">
    <property type="entry name" value="DUF7656"/>
</dbReference>
<dbReference type="Pfam" id="PF01048">
    <property type="entry name" value="PNP_UDP_1"/>
    <property type="match status" value="1"/>
</dbReference>
<evidence type="ECO:0000256" key="2">
    <source>
        <dbReference type="SAM" id="MobiDB-lite"/>
    </source>
</evidence>
<feature type="compositionally biased region" description="Acidic residues" evidence="2">
    <location>
        <begin position="1676"/>
        <end position="1689"/>
    </location>
</feature>
<accession>A0A2K0TAM3</accession>
<dbReference type="InterPro" id="IPR000845">
    <property type="entry name" value="Nucleoside_phosphorylase_d"/>
</dbReference>
<feature type="domain" description="DUF8206" evidence="6">
    <location>
        <begin position="1378"/>
        <end position="1455"/>
    </location>
</feature>
<dbReference type="PROSITE" id="PS00675">
    <property type="entry name" value="SIGMA54_INTERACT_1"/>
    <property type="match status" value="1"/>
</dbReference>
<feature type="compositionally biased region" description="Basic and acidic residues" evidence="2">
    <location>
        <begin position="349"/>
        <end position="362"/>
    </location>
</feature>
<dbReference type="InterPro" id="IPR025662">
    <property type="entry name" value="Sigma_54_int_dom_ATP-bd_1"/>
</dbReference>
<dbReference type="GO" id="GO:0009116">
    <property type="term" value="P:nucleoside metabolic process"/>
    <property type="evidence" value="ECO:0007669"/>
    <property type="project" value="InterPro"/>
</dbReference>
<dbReference type="Pfam" id="PF26633">
    <property type="entry name" value="DUF8206"/>
    <property type="match status" value="1"/>
</dbReference>
<feature type="region of interest" description="Disordered" evidence="2">
    <location>
        <begin position="1641"/>
        <end position="1689"/>
    </location>
</feature>